<accession>A0A2S0KLD2</accession>
<evidence type="ECO:0000313" key="7">
    <source>
        <dbReference type="EMBL" id="AVM41852.1"/>
    </source>
</evidence>
<evidence type="ECO:0000256" key="4">
    <source>
        <dbReference type="ARBA" id="ARBA00023136"/>
    </source>
</evidence>
<dbReference type="PANTHER" id="PTHR37422:SF13">
    <property type="entry name" value="LIPOPOLYSACCHARIDE BIOSYNTHESIS PROTEIN PA4999-RELATED"/>
    <property type="match status" value="1"/>
</dbReference>
<feature type="transmembrane region" description="Helical" evidence="5">
    <location>
        <begin position="234"/>
        <end position="253"/>
    </location>
</feature>
<feature type="domain" description="O-antigen ligase-related" evidence="6">
    <location>
        <begin position="220"/>
        <end position="428"/>
    </location>
</feature>
<protein>
    <recommendedName>
        <fullName evidence="6">O-antigen ligase-related domain-containing protein</fullName>
    </recommendedName>
</protein>
<dbReference type="KEGG" id="fsa:C5Q98_00775"/>
<evidence type="ECO:0000256" key="1">
    <source>
        <dbReference type="ARBA" id="ARBA00004141"/>
    </source>
</evidence>
<feature type="transmembrane region" description="Helical" evidence="5">
    <location>
        <begin position="33"/>
        <end position="52"/>
    </location>
</feature>
<feature type="transmembrane region" description="Helical" evidence="5">
    <location>
        <begin position="412"/>
        <end position="432"/>
    </location>
</feature>
<dbReference type="InterPro" id="IPR051533">
    <property type="entry name" value="WaaL-like"/>
</dbReference>
<dbReference type="GO" id="GO:0016020">
    <property type="term" value="C:membrane"/>
    <property type="evidence" value="ECO:0007669"/>
    <property type="project" value="UniProtKB-SubCell"/>
</dbReference>
<keyword evidence="4 5" id="KW-0472">Membrane</keyword>
<keyword evidence="3 5" id="KW-1133">Transmembrane helix</keyword>
<reference evidence="8" key="1">
    <citation type="submission" date="2018-02" db="EMBL/GenBank/DDBJ databases">
        <authorList>
            <person name="Holder M.E."/>
            <person name="Ajami N.J."/>
            <person name="Petrosino J.F."/>
        </authorList>
    </citation>
    <scope>NUCLEOTIDE SEQUENCE [LARGE SCALE GENOMIC DNA]</scope>
    <source>
        <strain evidence="8">CCUG 47711</strain>
    </source>
</reference>
<feature type="transmembrane region" description="Helical" evidence="5">
    <location>
        <begin position="12"/>
        <end position="27"/>
    </location>
</feature>
<dbReference type="Proteomes" id="UP000237947">
    <property type="component" value="Chromosome"/>
</dbReference>
<feature type="transmembrane region" description="Helical" evidence="5">
    <location>
        <begin position="210"/>
        <end position="228"/>
    </location>
</feature>
<feature type="transmembrane region" description="Helical" evidence="5">
    <location>
        <begin position="139"/>
        <end position="162"/>
    </location>
</feature>
<dbReference type="AlphaFoldDB" id="A0A2S0KLD2"/>
<proteinExistence type="predicted"/>
<dbReference type="EMBL" id="CP027226">
    <property type="protein sequence ID" value="AVM41852.1"/>
    <property type="molecule type" value="Genomic_DNA"/>
</dbReference>
<organism evidence="7 8">
    <name type="scientific">Fastidiosipila sanguinis</name>
    <dbReference type="NCBI Taxonomy" id="236753"/>
    <lineage>
        <taxon>Bacteria</taxon>
        <taxon>Bacillati</taxon>
        <taxon>Bacillota</taxon>
        <taxon>Clostridia</taxon>
        <taxon>Eubacteriales</taxon>
        <taxon>Oscillospiraceae</taxon>
        <taxon>Fastidiosipila</taxon>
    </lineage>
</organism>
<feature type="transmembrane region" description="Helical" evidence="5">
    <location>
        <begin position="452"/>
        <end position="469"/>
    </location>
</feature>
<dbReference type="RefSeq" id="WP_106011840.1">
    <property type="nucleotide sequence ID" value="NZ_CP027226.1"/>
</dbReference>
<name>A0A2S0KLD2_9FIRM</name>
<evidence type="ECO:0000313" key="8">
    <source>
        <dbReference type="Proteomes" id="UP000237947"/>
    </source>
</evidence>
<feature type="transmembrane region" description="Helical" evidence="5">
    <location>
        <begin position="475"/>
        <end position="494"/>
    </location>
</feature>
<evidence type="ECO:0000259" key="6">
    <source>
        <dbReference type="Pfam" id="PF04932"/>
    </source>
</evidence>
<dbReference type="Pfam" id="PF04932">
    <property type="entry name" value="Wzy_C"/>
    <property type="match status" value="1"/>
</dbReference>
<gene>
    <name evidence="7" type="ORF">C5Q98_00775</name>
</gene>
<comment type="subcellular location">
    <subcellularLocation>
        <location evidence="1">Membrane</location>
        <topology evidence="1">Multi-pass membrane protein</topology>
    </subcellularLocation>
</comment>
<feature type="transmembrane region" description="Helical" evidence="5">
    <location>
        <begin position="79"/>
        <end position="97"/>
    </location>
</feature>
<feature type="transmembrane region" description="Helical" evidence="5">
    <location>
        <begin position="182"/>
        <end position="203"/>
    </location>
</feature>
<sequence>MNVKTTFSKFKIYSLYFWILLFCSLLNEAHDYAFIVSTINVVVFSFGMLLVINKFSSSETSVYEQNKKRRLSFSEDKELIVLTVFWCLNLLSVFLNHQYNTGANLQTLMYMFLQFYLIYDRIGTNNLEHKKSFFKKLGAFLVVFTMTVNILSLIMFILGIRIQVNQVYVIGFDNTSNRLWGFFNPNAGAALAIISIAFSLYFIAYADRKTAKVINVINILIQYLYIVLAHSRSALIGLAVFIFFVILAALYNLQIKIMRQKLGEFEKRDQNRLSADKTKAFAISTALSICLSVLIISSTVFVRPYLMRIPVDTDSAFEIIDNSLNLRIKNKNSGIFIGSDALKKISPERSTAAQLIDPSRGRILFWLETIKLLNDKPLVGVSYFGVIEEVTAAVESPTAKAEIQAGGIHSSLISIVGASGLLGLIVFMIYFFLQNLSIIKMFYLQYTLRHSLNLSMIIIYALVIAFIIIDLVETRLLYTMNFMSLFFWFFMGILQDLSKESMKEELNFNSVL</sequence>
<evidence type="ECO:0000256" key="3">
    <source>
        <dbReference type="ARBA" id="ARBA00022989"/>
    </source>
</evidence>
<feature type="transmembrane region" description="Helical" evidence="5">
    <location>
        <begin position="103"/>
        <end position="119"/>
    </location>
</feature>
<keyword evidence="2 5" id="KW-0812">Transmembrane</keyword>
<evidence type="ECO:0000256" key="5">
    <source>
        <dbReference type="SAM" id="Phobius"/>
    </source>
</evidence>
<evidence type="ECO:0000256" key="2">
    <source>
        <dbReference type="ARBA" id="ARBA00022692"/>
    </source>
</evidence>
<keyword evidence="8" id="KW-1185">Reference proteome</keyword>
<dbReference type="PANTHER" id="PTHR37422">
    <property type="entry name" value="TEICHURONIC ACID BIOSYNTHESIS PROTEIN TUAE"/>
    <property type="match status" value="1"/>
</dbReference>
<feature type="transmembrane region" description="Helical" evidence="5">
    <location>
        <begin position="280"/>
        <end position="302"/>
    </location>
</feature>
<dbReference type="InterPro" id="IPR007016">
    <property type="entry name" value="O-antigen_ligase-rel_domated"/>
</dbReference>